<dbReference type="PANTHER" id="PTHR42850:SF7">
    <property type="entry name" value="BIS(5'-NUCLEOSYL)-TETRAPHOSPHATASE PRPE [ASYMMETRICAL]"/>
    <property type="match status" value="1"/>
</dbReference>
<dbReference type="InterPro" id="IPR029052">
    <property type="entry name" value="Metallo-depent_PP-like"/>
</dbReference>
<dbReference type="Pfam" id="PF00149">
    <property type="entry name" value="Metallophos"/>
    <property type="match status" value="1"/>
</dbReference>
<proteinExistence type="predicted"/>
<dbReference type="PRINTS" id="PR00114">
    <property type="entry name" value="STPHPHTASE"/>
</dbReference>
<dbReference type="SUPFAM" id="SSF56300">
    <property type="entry name" value="Metallo-dependent phosphatases"/>
    <property type="match status" value="1"/>
</dbReference>
<evidence type="ECO:0000313" key="2">
    <source>
        <dbReference type="EMBL" id="SMP01014.1"/>
    </source>
</evidence>
<comment type="caution">
    <text evidence="2">The sequence shown here is derived from an EMBL/GenBank/DDBJ whole genome shotgun (WGS) entry which is preliminary data.</text>
</comment>
<evidence type="ECO:0000313" key="3">
    <source>
        <dbReference type="Proteomes" id="UP001157947"/>
    </source>
</evidence>
<organism evidence="2 3">
    <name type="scientific">Venenivibrio stagnispumantis</name>
    <dbReference type="NCBI Taxonomy" id="407998"/>
    <lineage>
        <taxon>Bacteria</taxon>
        <taxon>Pseudomonadati</taxon>
        <taxon>Aquificota</taxon>
        <taxon>Aquificia</taxon>
        <taxon>Aquificales</taxon>
        <taxon>Hydrogenothermaceae</taxon>
        <taxon>Venenivibrio</taxon>
    </lineage>
</organism>
<feature type="domain" description="Calcineurin-like phosphoesterase" evidence="1">
    <location>
        <begin position="13"/>
        <end position="199"/>
    </location>
</feature>
<reference evidence="2" key="1">
    <citation type="submission" date="2017-05" db="EMBL/GenBank/DDBJ databases">
        <authorList>
            <person name="Varghese N."/>
            <person name="Submissions S."/>
        </authorList>
    </citation>
    <scope>NUCLEOTIDE SEQUENCE</scope>
    <source>
        <strain evidence="2">DSM 18763</strain>
    </source>
</reference>
<gene>
    <name evidence="2" type="ORF">SAMN06264868_101179</name>
</gene>
<dbReference type="GO" id="GO:0005737">
    <property type="term" value="C:cytoplasm"/>
    <property type="evidence" value="ECO:0007669"/>
    <property type="project" value="TreeGrafter"/>
</dbReference>
<dbReference type="InterPro" id="IPR006186">
    <property type="entry name" value="Ser/Thr-sp_prot-phosphatase"/>
</dbReference>
<keyword evidence="3" id="KW-1185">Reference proteome</keyword>
<dbReference type="RefSeq" id="WP_265133635.1">
    <property type="nucleotide sequence ID" value="NZ_FXTX01000001.1"/>
</dbReference>
<name>A0AA45WIR7_9AQUI</name>
<dbReference type="AlphaFoldDB" id="A0AA45WIR7"/>
<accession>A0AA45WIR7</accession>
<dbReference type="Gene3D" id="3.60.21.10">
    <property type="match status" value="1"/>
</dbReference>
<dbReference type="InterPro" id="IPR004843">
    <property type="entry name" value="Calcineurin-like_PHP"/>
</dbReference>
<dbReference type="GO" id="GO:0016791">
    <property type="term" value="F:phosphatase activity"/>
    <property type="evidence" value="ECO:0007669"/>
    <property type="project" value="TreeGrafter"/>
</dbReference>
<dbReference type="Proteomes" id="UP001157947">
    <property type="component" value="Unassembled WGS sequence"/>
</dbReference>
<dbReference type="EMBL" id="FXTX01000001">
    <property type="protein sequence ID" value="SMP01014.1"/>
    <property type="molecule type" value="Genomic_DNA"/>
</dbReference>
<dbReference type="PANTHER" id="PTHR42850">
    <property type="entry name" value="METALLOPHOSPHOESTERASE"/>
    <property type="match status" value="1"/>
</dbReference>
<protein>
    <submittedName>
        <fullName evidence="2">Calcineurin-like phosphoesterase</fullName>
    </submittedName>
</protein>
<evidence type="ECO:0000259" key="1">
    <source>
        <dbReference type="Pfam" id="PF00149"/>
    </source>
</evidence>
<sequence>MASFELNIDKIYAVVGDIHGCLTEFKEIIKLLEEYSKDIVIISVGDTIDRGDYNIETLLYCIDLYKKGRFLEVKSNHLDKFVRYLKGNNVNISHGMQKTVSEFLALNKEKREKIKEEVISYYENLPLYLKINNNIVVAHAGIKDEMIGREDKQVKSFVLYGETTGRYTEKGFPERVDWTKHREINKNSPKIIYGHVVFDEPYINNLCYGIDTGAVLGNKLTAYIPDLDEFIFVKSKKVYFSFED</sequence>
<dbReference type="InterPro" id="IPR050126">
    <property type="entry name" value="Ap4A_hydrolase"/>
</dbReference>